<evidence type="ECO:0000313" key="3">
    <source>
        <dbReference type="EMBL" id="NYH90407.1"/>
    </source>
</evidence>
<dbReference type="PANTHER" id="PTHR31223:SF70">
    <property type="entry name" value="LOG FAMILY PROTEIN YJL055W"/>
    <property type="match status" value="1"/>
</dbReference>
<comment type="catalytic activity">
    <reaction evidence="2">
        <text>N(6)-(dimethylallyl)adenosine 5'-phosphate + H2O = N(6)-dimethylallyladenine + D-ribose 5-phosphate</text>
        <dbReference type="Rhea" id="RHEA:48560"/>
        <dbReference type="ChEBI" id="CHEBI:15377"/>
        <dbReference type="ChEBI" id="CHEBI:17660"/>
        <dbReference type="ChEBI" id="CHEBI:57526"/>
        <dbReference type="ChEBI" id="CHEBI:78346"/>
        <dbReference type="EC" id="3.2.2.n1"/>
    </reaction>
</comment>
<dbReference type="AlphaFoldDB" id="A0A852ZB51"/>
<evidence type="ECO:0000256" key="2">
    <source>
        <dbReference type="RuleBase" id="RU363015"/>
    </source>
</evidence>
<comment type="caution">
    <text evidence="3">The sequence shown here is derived from an EMBL/GenBank/DDBJ whole genome shotgun (WGS) entry which is preliminary data.</text>
</comment>
<keyword evidence="4" id="KW-1185">Reference proteome</keyword>
<dbReference type="PANTHER" id="PTHR31223">
    <property type="entry name" value="LOG FAMILY PROTEIN YJL055W"/>
    <property type="match status" value="1"/>
</dbReference>
<evidence type="ECO:0000256" key="1">
    <source>
        <dbReference type="ARBA" id="ARBA00006763"/>
    </source>
</evidence>
<reference evidence="3 4" key="1">
    <citation type="submission" date="2020-07" db="EMBL/GenBank/DDBJ databases">
        <title>Sequencing the genomes of 1000 actinobacteria strains.</title>
        <authorList>
            <person name="Klenk H.-P."/>
        </authorList>
    </citation>
    <scope>NUCLEOTIDE SEQUENCE [LARGE SCALE GENOMIC DNA]</scope>
    <source>
        <strain evidence="3 4">DSM 18448</strain>
    </source>
</reference>
<proteinExistence type="inferred from homology"/>
<protein>
    <recommendedName>
        <fullName evidence="2">Cytokinin riboside 5'-monophosphate phosphoribohydrolase</fullName>
        <ecNumber evidence="2">3.2.2.n1</ecNumber>
    </recommendedName>
</protein>
<dbReference type="EC" id="3.2.2.n1" evidence="2"/>
<dbReference type="Pfam" id="PF03641">
    <property type="entry name" value="Lysine_decarbox"/>
    <property type="match status" value="1"/>
</dbReference>
<evidence type="ECO:0000313" key="4">
    <source>
        <dbReference type="Proteomes" id="UP000579605"/>
    </source>
</evidence>
<dbReference type="RefSeq" id="WP_179787961.1">
    <property type="nucleotide sequence ID" value="NZ_BAAARR010000016.1"/>
</dbReference>
<sequence length="178" mass="18880">MRICVFCGSSPGHGEVYGRAAADLAVLLAHKGIGLVYGGGNVGLMGIAADAALAAGGEVIGVIPGHLVDREVSHARLSRLEIVDTMHERKARMADLSDAFVALPGGAGTLDELFEIWTWSQLGLHHKPIGLLDVAGYYQPMLALLDHMAAEGFLRPAYRDALVVETDVRVLVDRLSNA</sequence>
<dbReference type="Proteomes" id="UP000579605">
    <property type="component" value="Unassembled WGS sequence"/>
</dbReference>
<name>A0A852ZB51_9ACTN</name>
<dbReference type="InterPro" id="IPR005269">
    <property type="entry name" value="LOG"/>
</dbReference>
<comment type="catalytic activity">
    <reaction evidence="2">
        <text>9-ribosyl-trans-zeatin 5'-phosphate + H2O = trans-zeatin + D-ribose 5-phosphate</text>
        <dbReference type="Rhea" id="RHEA:48564"/>
        <dbReference type="ChEBI" id="CHEBI:15377"/>
        <dbReference type="ChEBI" id="CHEBI:16522"/>
        <dbReference type="ChEBI" id="CHEBI:78346"/>
        <dbReference type="ChEBI" id="CHEBI:87947"/>
        <dbReference type="EC" id="3.2.2.n1"/>
    </reaction>
</comment>
<dbReference type="GO" id="GO:0009691">
    <property type="term" value="P:cytokinin biosynthetic process"/>
    <property type="evidence" value="ECO:0007669"/>
    <property type="project" value="UniProtKB-UniRule"/>
</dbReference>
<organism evidence="3 4">
    <name type="scientific">Actinopolymorpha rutila</name>
    <dbReference type="NCBI Taxonomy" id="446787"/>
    <lineage>
        <taxon>Bacteria</taxon>
        <taxon>Bacillati</taxon>
        <taxon>Actinomycetota</taxon>
        <taxon>Actinomycetes</taxon>
        <taxon>Propionibacteriales</taxon>
        <taxon>Actinopolymorphaceae</taxon>
        <taxon>Actinopolymorpha</taxon>
    </lineage>
</organism>
<keyword evidence="2" id="KW-0378">Hydrolase</keyword>
<accession>A0A852ZB51</accession>
<dbReference type="Gene3D" id="3.40.50.450">
    <property type="match status" value="1"/>
</dbReference>
<dbReference type="EMBL" id="JACBZH010000001">
    <property type="protein sequence ID" value="NYH90407.1"/>
    <property type="molecule type" value="Genomic_DNA"/>
</dbReference>
<dbReference type="GO" id="GO:0016799">
    <property type="term" value="F:hydrolase activity, hydrolyzing N-glycosyl compounds"/>
    <property type="evidence" value="ECO:0007669"/>
    <property type="project" value="TreeGrafter"/>
</dbReference>
<keyword evidence="2" id="KW-0203">Cytokinin biosynthesis</keyword>
<gene>
    <name evidence="3" type="ORF">F4554_003045</name>
</gene>
<comment type="similarity">
    <text evidence="1 2">Belongs to the LOG family.</text>
</comment>
<dbReference type="GO" id="GO:0005829">
    <property type="term" value="C:cytosol"/>
    <property type="evidence" value="ECO:0007669"/>
    <property type="project" value="TreeGrafter"/>
</dbReference>
<dbReference type="SUPFAM" id="SSF102405">
    <property type="entry name" value="MCP/YpsA-like"/>
    <property type="match status" value="1"/>
</dbReference>
<dbReference type="InterPro" id="IPR031100">
    <property type="entry name" value="LOG_fam"/>
</dbReference>
<dbReference type="NCBIfam" id="TIGR00730">
    <property type="entry name" value="Rossman fold protein, TIGR00730 family"/>
    <property type="match status" value="1"/>
</dbReference>